<dbReference type="PRINTS" id="PR01657">
    <property type="entry name" value="MCMFAMILY"/>
</dbReference>
<dbReference type="InterPro" id="IPR001208">
    <property type="entry name" value="MCM_dom"/>
</dbReference>
<dbReference type="InterPro" id="IPR014721">
    <property type="entry name" value="Ribsml_uS5_D2-typ_fold_subgr"/>
</dbReference>
<evidence type="ECO:0000313" key="4">
    <source>
        <dbReference type="EMBL" id="KYH35877.1"/>
    </source>
</evidence>
<dbReference type="SUPFAM" id="SSF54211">
    <property type="entry name" value="Ribosomal protein S5 domain 2-like"/>
    <property type="match status" value="1"/>
</dbReference>
<dbReference type="InterPro" id="IPR004482">
    <property type="entry name" value="Mg_chelat-rel"/>
</dbReference>
<comment type="caution">
    <text evidence="4">The sequence shown here is derived from an EMBL/GenBank/DDBJ whole genome shotgun (WGS) entry which is preliminary data.</text>
</comment>
<evidence type="ECO:0000256" key="1">
    <source>
        <dbReference type="ARBA" id="ARBA00022741"/>
    </source>
</evidence>
<organism evidence="4 5">
    <name type="scientific">Clostridium tepidiprofundi DSM 19306</name>
    <dbReference type="NCBI Taxonomy" id="1121338"/>
    <lineage>
        <taxon>Bacteria</taxon>
        <taxon>Bacillati</taxon>
        <taxon>Bacillota</taxon>
        <taxon>Clostridia</taxon>
        <taxon>Eubacteriales</taxon>
        <taxon>Clostridiaceae</taxon>
        <taxon>Clostridium</taxon>
    </lineage>
</organism>
<dbReference type="Pfam" id="PF13541">
    <property type="entry name" value="ChlI"/>
    <property type="match status" value="1"/>
</dbReference>
<dbReference type="RefSeq" id="WP_066821365.1">
    <property type="nucleotide sequence ID" value="NZ_LTBA01000001.1"/>
</dbReference>
<dbReference type="GO" id="GO:0003677">
    <property type="term" value="F:DNA binding"/>
    <property type="evidence" value="ECO:0007669"/>
    <property type="project" value="InterPro"/>
</dbReference>
<dbReference type="PANTHER" id="PTHR32039">
    <property type="entry name" value="MAGNESIUM-CHELATASE SUBUNIT CHLI"/>
    <property type="match status" value="1"/>
</dbReference>
<dbReference type="Gene3D" id="3.30.230.10">
    <property type="match status" value="1"/>
</dbReference>
<dbReference type="Gene3D" id="3.40.50.300">
    <property type="entry name" value="P-loop containing nucleotide triphosphate hydrolases"/>
    <property type="match status" value="1"/>
</dbReference>
<dbReference type="InterPro" id="IPR020568">
    <property type="entry name" value="Ribosomal_Su5_D2-typ_SF"/>
</dbReference>
<dbReference type="Proteomes" id="UP000075531">
    <property type="component" value="Unassembled WGS sequence"/>
</dbReference>
<dbReference type="Pfam" id="PF01078">
    <property type="entry name" value="Mg_chelatase"/>
    <property type="match status" value="1"/>
</dbReference>
<feature type="domain" description="Magnesium chelatase ChlI-like catalytic" evidence="3">
    <location>
        <begin position="189"/>
        <end position="352"/>
    </location>
</feature>
<dbReference type="InterPro" id="IPR045006">
    <property type="entry name" value="CHLI-like"/>
</dbReference>
<reference evidence="4 5" key="1">
    <citation type="submission" date="2016-02" db="EMBL/GenBank/DDBJ databases">
        <title>Genome sequence of Clostridium tepidiprofundi DSM 19306.</title>
        <authorList>
            <person name="Poehlein A."/>
            <person name="Daniel R."/>
        </authorList>
    </citation>
    <scope>NUCLEOTIDE SEQUENCE [LARGE SCALE GENOMIC DNA]</scope>
    <source>
        <strain evidence="4 5">DSM 19306</strain>
    </source>
</reference>
<accession>A0A151B8A2</accession>
<dbReference type="STRING" id="1121338.CLTEP_02700"/>
<dbReference type="AlphaFoldDB" id="A0A151B8A2"/>
<dbReference type="InterPro" id="IPR027417">
    <property type="entry name" value="P-loop_NTPase"/>
</dbReference>
<protein>
    <submittedName>
        <fullName evidence="4">Competence protein ComM</fullName>
    </submittedName>
</protein>
<evidence type="ECO:0000256" key="2">
    <source>
        <dbReference type="ARBA" id="ARBA00022840"/>
    </source>
</evidence>
<dbReference type="GO" id="GO:0005524">
    <property type="term" value="F:ATP binding"/>
    <property type="evidence" value="ECO:0007669"/>
    <property type="project" value="UniProtKB-KW"/>
</dbReference>
<evidence type="ECO:0000259" key="3">
    <source>
        <dbReference type="Pfam" id="PF01078"/>
    </source>
</evidence>
<dbReference type="EMBL" id="LTBA01000001">
    <property type="protein sequence ID" value="KYH35877.1"/>
    <property type="molecule type" value="Genomic_DNA"/>
</dbReference>
<name>A0A151B8A2_9CLOT</name>
<evidence type="ECO:0000313" key="5">
    <source>
        <dbReference type="Proteomes" id="UP000075531"/>
    </source>
</evidence>
<dbReference type="PATRIC" id="fig|1121338.3.peg.274"/>
<dbReference type="SUPFAM" id="SSF52540">
    <property type="entry name" value="P-loop containing nucleoside triphosphate hydrolases"/>
    <property type="match status" value="1"/>
</dbReference>
<keyword evidence="5" id="KW-1185">Reference proteome</keyword>
<dbReference type="PANTHER" id="PTHR32039:SF7">
    <property type="entry name" value="COMPETENCE PROTEIN COMM"/>
    <property type="match status" value="1"/>
</dbReference>
<dbReference type="InterPro" id="IPR000523">
    <property type="entry name" value="Mg_chelatse_chII-like_cat_dom"/>
</dbReference>
<dbReference type="NCBIfam" id="TIGR00368">
    <property type="entry name" value="YifB family Mg chelatase-like AAA ATPase"/>
    <property type="match status" value="1"/>
</dbReference>
<sequence length="354" mass="39507">MSIKLFSASFNGIDGNIVTVEVDISKGLPSFNIVGLGDMSIKESKERVRSAIENSSFEFPLGRITVNLAPADLRKEGSLFDLPIAVGILLASEQINICDVEKFLFVGELALSGELNEIRGALPIVIEGINKNFEDFIIPIHNIDECSLIRDKNIYPFNNLNQVIHFFQYRDLMPYKNEVIRKEKEYNIDFRDVCGQNSSKRALEIAAAGNHNIIMFGPPGSGKSMLAQRIPTILPNLDYDEALEVTKIYSVSGNLRGKNGVEFFRPFRNPHHTVTPAGLIGGGNRVTPGEVSLAHNGVLFLDEILEFKKNVLELLRQPLEDKFVEITRAYGKVKYPSNFMLVAAMNPCPCRYQV</sequence>
<proteinExistence type="predicted"/>
<gene>
    <name evidence="4" type="primary">comM_2</name>
    <name evidence="4" type="ORF">CLTEP_02700</name>
</gene>
<keyword evidence="2" id="KW-0067">ATP-binding</keyword>
<keyword evidence="1" id="KW-0547">Nucleotide-binding</keyword>
<dbReference type="OrthoDB" id="9813147at2"/>